<evidence type="ECO:0000313" key="2">
    <source>
        <dbReference type="EMBL" id="PZP56539.1"/>
    </source>
</evidence>
<organism evidence="2 3">
    <name type="scientific">Micavibrio aeruginosavorus</name>
    <dbReference type="NCBI Taxonomy" id="349221"/>
    <lineage>
        <taxon>Bacteria</taxon>
        <taxon>Pseudomonadati</taxon>
        <taxon>Bdellovibrionota</taxon>
        <taxon>Bdellovibrionia</taxon>
        <taxon>Bdellovibrionales</taxon>
        <taxon>Pseudobdellovibrionaceae</taxon>
        <taxon>Micavibrio</taxon>
    </lineage>
</organism>
<name>A0A2W5HS81_9BACT</name>
<evidence type="ECO:0000256" key="1">
    <source>
        <dbReference type="SAM" id="SignalP"/>
    </source>
</evidence>
<evidence type="ECO:0000313" key="3">
    <source>
        <dbReference type="Proteomes" id="UP000249739"/>
    </source>
</evidence>
<protein>
    <submittedName>
        <fullName evidence="2">DUF2219 domain-containing protein</fullName>
    </submittedName>
</protein>
<feature type="chain" id="PRO_5015931294" evidence="1">
    <location>
        <begin position="23"/>
        <end position="349"/>
    </location>
</feature>
<dbReference type="InterPro" id="IPR018707">
    <property type="entry name" value="LpxR"/>
</dbReference>
<dbReference type="Pfam" id="PF09982">
    <property type="entry name" value="LpxR"/>
    <property type="match status" value="1"/>
</dbReference>
<feature type="signal peptide" evidence="1">
    <location>
        <begin position="1"/>
        <end position="22"/>
    </location>
</feature>
<accession>A0A2W5HS81</accession>
<sequence length="349" mass="37936">MKKLIPTVSLLTLIMLPVAVKAQEAPPLMDQVPAEIKRQNITDSKIITLNYENDMIGGGEDQYYTNGVRASLLDLNAGVPDALYKVADFIPLVDLNDETGITYSVGQNLYTPSDIKIAGRQEGDRPWAAFLYGSAGLTTISDDHIDEVEMTLGMVGPAALGEQTQKFIHEHVSDSPTPKGWSHQLKNEPGLILSAQRRWPKLWETDVDGLSISAGPYAGATLGNVYTYGNGGFTVQISPKGSEWQGMPVRVRPAMPGSGFFSLPEDGLDWSIFAGVEGRAVGRNIFLDGNTFTDSQSVDKKFIVGDANAGIATTIGRVRLSYSIVWRSKEFDGQEDDTIFGVANLGIRY</sequence>
<dbReference type="Gene3D" id="2.40.128.140">
    <property type="entry name" value="Outer membrane protein"/>
    <property type="match status" value="1"/>
</dbReference>
<dbReference type="InterPro" id="IPR037107">
    <property type="entry name" value="Put_OMP_sf"/>
</dbReference>
<proteinExistence type="predicted"/>
<dbReference type="AlphaFoldDB" id="A0A2W5HS81"/>
<comment type="caution">
    <text evidence="2">The sequence shown here is derived from an EMBL/GenBank/DDBJ whole genome shotgun (WGS) entry which is preliminary data.</text>
</comment>
<dbReference type="EMBL" id="QFOT01000022">
    <property type="protein sequence ID" value="PZP56539.1"/>
    <property type="molecule type" value="Genomic_DNA"/>
</dbReference>
<keyword evidence="1" id="KW-0732">Signal</keyword>
<gene>
    <name evidence="2" type="ORF">DI586_03305</name>
</gene>
<dbReference type="Proteomes" id="UP000249739">
    <property type="component" value="Unassembled WGS sequence"/>
</dbReference>
<reference evidence="2 3" key="1">
    <citation type="submission" date="2017-08" db="EMBL/GenBank/DDBJ databases">
        <title>Infants hospitalized years apart are colonized by the same room-sourced microbial strains.</title>
        <authorList>
            <person name="Brooks B."/>
            <person name="Olm M.R."/>
            <person name="Firek B.A."/>
            <person name="Baker R."/>
            <person name="Thomas B.C."/>
            <person name="Morowitz M.J."/>
            <person name="Banfield J.F."/>
        </authorList>
    </citation>
    <scope>NUCLEOTIDE SEQUENCE [LARGE SCALE GENOMIC DNA]</scope>
    <source>
        <strain evidence="2">S2_006_000_R2_64</strain>
    </source>
</reference>